<protein>
    <submittedName>
        <fullName evidence="5">DNA-binding CsgD family transcriptional regulator</fullName>
    </submittedName>
</protein>
<sequence length="691" mass="79076">MTVNEIKSGDESLYVVGRERELAAFQKELDGALFTRKIMNLHGTAGIGKSFLLDEFHKRAHACGVIPFTIDCESFAVTPQGFCLHVLNLIHPRGYNAASDGELMSECVEALNGYDGSKRVVLLFDAYERMESLDHWLRDYFLKQLKPHILTVVAGRTQLAEPWFLSPSWRQQIIRMPLAELDFEAVERYAGYSGVNDKELIARLWRYSKGHPLTLSLVTFILEQAHLNGEEPVFSEHDTLPYLVDKWLQEVPDEELRSLIEAASVLRHFNQDSLSFLMDYPVSSAQFYRLIRFSFVRKVERGWTLHGLMREALSQELIVRAPMRYKALREKGLLYYYGRLKENETFEASPREAVELMYYIGDALVRALMNWFDLIPPRFEQAGRHTILELERYIERRRYEARDARIELFDPHSGRTFDFVVTAEQTCLTLKYLDFEKLFELGYDVVRIMRDAEGEIIGFAVVIPINGKTLPYLLESPRSRTYFSQLVPERLKQLAVSESTRAGWFIETIDIADFADAGQQTAMGHLLHALIFTGELVIESPAPIPFFIEAHKSLGFEVVPNATHREYDGITDAPTFVIDMRKNNLLTYIHRMMESAGQSESLVMEAEQLPEPGIGDAVGGEAPVDPILIRTDLTPREKEVAKLLEQGLKNAEIAERLYLSEATVKKHMKSMLAKLNAANRTQLLKKLLEQP</sequence>
<reference evidence="5 6" key="1">
    <citation type="submission" date="2023-07" db="EMBL/GenBank/DDBJ databases">
        <title>Sorghum-associated microbial communities from plants grown in Nebraska, USA.</title>
        <authorList>
            <person name="Schachtman D."/>
        </authorList>
    </citation>
    <scope>NUCLEOTIDE SEQUENCE [LARGE SCALE GENOMIC DNA]</scope>
    <source>
        <strain evidence="5 6">CC482</strain>
    </source>
</reference>
<dbReference type="GO" id="GO:0003677">
    <property type="term" value="F:DNA binding"/>
    <property type="evidence" value="ECO:0007669"/>
    <property type="project" value="UniProtKB-KW"/>
</dbReference>
<feature type="domain" description="HTH luxR-type" evidence="4">
    <location>
        <begin position="627"/>
        <end position="691"/>
    </location>
</feature>
<dbReference type="Proteomes" id="UP001229346">
    <property type="component" value="Unassembled WGS sequence"/>
</dbReference>
<gene>
    <name evidence="5" type="ORF">J2T15_000503</name>
</gene>
<evidence type="ECO:0000256" key="2">
    <source>
        <dbReference type="ARBA" id="ARBA00023125"/>
    </source>
</evidence>
<dbReference type="PANTHER" id="PTHR44688">
    <property type="entry name" value="DNA-BINDING TRANSCRIPTIONAL ACTIVATOR DEVR_DOSR"/>
    <property type="match status" value="1"/>
</dbReference>
<proteinExistence type="predicted"/>
<dbReference type="SMART" id="SM00421">
    <property type="entry name" value="HTH_LUXR"/>
    <property type="match status" value="1"/>
</dbReference>
<dbReference type="InterPro" id="IPR027417">
    <property type="entry name" value="P-loop_NTPase"/>
</dbReference>
<organism evidence="5 6">
    <name type="scientific">Paenibacillus harenae</name>
    <dbReference type="NCBI Taxonomy" id="306543"/>
    <lineage>
        <taxon>Bacteria</taxon>
        <taxon>Bacillati</taxon>
        <taxon>Bacillota</taxon>
        <taxon>Bacilli</taxon>
        <taxon>Bacillales</taxon>
        <taxon>Paenibacillaceae</taxon>
        <taxon>Paenibacillus</taxon>
    </lineage>
</organism>
<dbReference type="Pfam" id="PF13401">
    <property type="entry name" value="AAA_22"/>
    <property type="match status" value="1"/>
</dbReference>
<dbReference type="SUPFAM" id="SSF46894">
    <property type="entry name" value="C-terminal effector domain of the bipartite response regulators"/>
    <property type="match status" value="1"/>
</dbReference>
<dbReference type="InterPro" id="IPR036388">
    <property type="entry name" value="WH-like_DNA-bd_sf"/>
</dbReference>
<dbReference type="InterPro" id="IPR016032">
    <property type="entry name" value="Sig_transdc_resp-reg_C-effctor"/>
</dbReference>
<keyword evidence="6" id="KW-1185">Reference proteome</keyword>
<name>A0ABT9TVH8_PAEHA</name>
<evidence type="ECO:0000313" key="6">
    <source>
        <dbReference type="Proteomes" id="UP001229346"/>
    </source>
</evidence>
<dbReference type="Gene3D" id="1.10.10.10">
    <property type="entry name" value="Winged helix-like DNA-binding domain superfamily/Winged helix DNA-binding domain"/>
    <property type="match status" value="1"/>
</dbReference>
<evidence type="ECO:0000313" key="5">
    <source>
        <dbReference type="EMBL" id="MDQ0111087.1"/>
    </source>
</evidence>
<dbReference type="Pfam" id="PF00196">
    <property type="entry name" value="GerE"/>
    <property type="match status" value="1"/>
</dbReference>
<keyword evidence="1" id="KW-0805">Transcription regulation</keyword>
<accession>A0ABT9TVH8</accession>
<dbReference type="PROSITE" id="PS00622">
    <property type="entry name" value="HTH_LUXR_1"/>
    <property type="match status" value="1"/>
</dbReference>
<evidence type="ECO:0000256" key="3">
    <source>
        <dbReference type="ARBA" id="ARBA00023163"/>
    </source>
</evidence>
<comment type="caution">
    <text evidence="5">The sequence shown here is derived from an EMBL/GenBank/DDBJ whole genome shotgun (WGS) entry which is preliminary data.</text>
</comment>
<dbReference type="PRINTS" id="PR00038">
    <property type="entry name" value="HTHLUXR"/>
</dbReference>
<dbReference type="InterPro" id="IPR049945">
    <property type="entry name" value="AAA_22"/>
</dbReference>
<dbReference type="SUPFAM" id="SSF52540">
    <property type="entry name" value="P-loop containing nucleoside triphosphate hydrolases"/>
    <property type="match status" value="1"/>
</dbReference>
<dbReference type="EMBL" id="JAUSSU010000001">
    <property type="protein sequence ID" value="MDQ0111087.1"/>
    <property type="molecule type" value="Genomic_DNA"/>
</dbReference>
<dbReference type="CDD" id="cd06170">
    <property type="entry name" value="LuxR_C_like"/>
    <property type="match status" value="1"/>
</dbReference>
<evidence type="ECO:0000259" key="4">
    <source>
        <dbReference type="PROSITE" id="PS50043"/>
    </source>
</evidence>
<dbReference type="PROSITE" id="PS50043">
    <property type="entry name" value="HTH_LUXR_2"/>
    <property type="match status" value="1"/>
</dbReference>
<keyword evidence="3" id="KW-0804">Transcription</keyword>
<keyword evidence="2 5" id="KW-0238">DNA-binding</keyword>
<dbReference type="RefSeq" id="WP_307200726.1">
    <property type="nucleotide sequence ID" value="NZ_JAUSSU010000001.1"/>
</dbReference>
<dbReference type="PANTHER" id="PTHR44688:SF16">
    <property type="entry name" value="DNA-BINDING TRANSCRIPTIONAL ACTIVATOR DEVR_DOSR"/>
    <property type="match status" value="1"/>
</dbReference>
<evidence type="ECO:0000256" key="1">
    <source>
        <dbReference type="ARBA" id="ARBA00023015"/>
    </source>
</evidence>
<dbReference type="InterPro" id="IPR000792">
    <property type="entry name" value="Tscrpt_reg_LuxR_C"/>
</dbReference>